<proteinExistence type="predicted"/>
<name>A0A1H6SHY6_9FLAO</name>
<dbReference type="Proteomes" id="UP000199702">
    <property type="component" value="Unassembled WGS sequence"/>
</dbReference>
<gene>
    <name evidence="1" type="ORF">SAMN05660918_1212</name>
</gene>
<reference evidence="2" key="1">
    <citation type="submission" date="2016-10" db="EMBL/GenBank/DDBJ databases">
        <authorList>
            <person name="Varghese N."/>
            <person name="Submissions S."/>
        </authorList>
    </citation>
    <scope>NUCLEOTIDE SEQUENCE [LARGE SCALE GENOMIC DNA]</scope>
    <source>
        <strain evidence="2">DSM 17934</strain>
    </source>
</reference>
<dbReference type="EMBL" id="FNYA01000002">
    <property type="protein sequence ID" value="SEI63092.1"/>
    <property type="molecule type" value="Genomic_DNA"/>
</dbReference>
<evidence type="ECO:0000313" key="2">
    <source>
        <dbReference type="Proteomes" id="UP000199702"/>
    </source>
</evidence>
<dbReference type="OrthoDB" id="1438904at2"/>
<sequence length="220" mass="25826">MFPIYIDRLRTGEGISVESFVKTFKEICTEHQKNGNASSFVFIIHDFTNPEITKVLEDRNYFNALDEISGNNLTIFYLHLTPEKNKRVKFLGEERLVRDMTREMNDFLIQEFKLEETISTPAILFFQIKNKEIIDFFFCSLTERTTEKAFLEIENLVQKNVSVIKQIATENKQNYPEIFTLIKNEIDSVKTIKTVKSRAEQVYNFGKVIVFIEKFISSFV</sequence>
<dbReference type="AlphaFoldDB" id="A0A1H6SHY6"/>
<accession>A0A1H6SHY6</accession>
<organism evidence="1 2">
    <name type="scientific">Flavobacterium terrigena</name>
    <dbReference type="NCBI Taxonomy" id="402734"/>
    <lineage>
        <taxon>Bacteria</taxon>
        <taxon>Pseudomonadati</taxon>
        <taxon>Bacteroidota</taxon>
        <taxon>Flavobacteriia</taxon>
        <taxon>Flavobacteriales</taxon>
        <taxon>Flavobacteriaceae</taxon>
        <taxon>Flavobacterium</taxon>
    </lineage>
</organism>
<dbReference type="RefSeq" id="WP_091309690.1">
    <property type="nucleotide sequence ID" value="NZ_CBCSJU010000002.1"/>
</dbReference>
<keyword evidence="2" id="KW-1185">Reference proteome</keyword>
<evidence type="ECO:0000313" key="1">
    <source>
        <dbReference type="EMBL" id="SEI63092.1"/>
    </source>
</evidence>
<protein>
    <submittedName>
        <fullName evidence="1">Uncharacterized protein</fullName>
    </submittedName>
</protein>
<dbReference type="STRING" id="402734.SAMN05660918_1212"/>